<keyword evidence="2" id="KW-1185">Reference proteome</keyword>
<name>A0AAV4VML8_9ARAC</name>
<comment type="caution">
    <text evidence="1">The sequence shown here is derived from an EMBL/GenBank/DDBJ whole genome shotgun (WGS) entry which is preliminary data.</text>
</comment>
<proteinExistence type="predicted"/>
<sequence length="103" mass="12200">MNPWQVKRPYTFQCKSTSNRERKKSFQVSKVMIIKKKYEPLHFLDVTNNKRIISERKKEEILLELGTFKVEEHMFQTADVTLHFRVTNSLAMEAFFTASKGTL</sequence>
<gene>
    <name evidence="1" type="ORF">CDAR_442801</name>
</gene>
<dbReference type="AlphaFoldDB" id="A0AAV4VML8"/>
<evidence type="ECO:0000313" key="2">
    <source>
        <dbReference type="Proteomes" id="UP001054837"/>
    </source>
</evidence>
<dbReference type="EMBL" id="BPLQ01013365">
    <property type="protein sequence ID" value="GIY71567.1"/>
    <property type="molecule type" value="Genomic_DNA"/>
</dbReference>
<reference evidence="1 2" key="1">
    <citation type="submission" date="2021-06" db="EMBL/GenBank/DDBJ databases">
        <title>Caerostris darwini draft genome.</title>
        <authorList>
            <person name="Kono N."/>
            <person name="Arakawa K."/>
        </authorList>
    </citation>
    <scope>NUCLEOTIDE SEQUENCE [LARGE SCALE GENOMIC DNA]</scope>
</reference>
<evidence type="ECO:0000313" key="1">
    <source>
        <dbReference type="EMBL" id="GIY71567.1"/>
    </source>
</evidence>
<organism evidence="1 2">
    <name type="scientific">Caerostris darwini</name>
    <dbReference type="NCBI Taxonomy" id="1538125"/>
    <lineage>
        <taxon>Eukaryota</taxon>
        <taxon>Metazoa</taxon>
        <taxon>Ecdysozoa</taxon>
        <taxon>Arthropoda</taxon>
        <taxon>Chelicerata</taxon>
        <taxon>Arachnida</taxon>
        <taxon>Araneae</taxon>
        <taxon>Araneomorphae</taxon>
        <taxon>Entelegynae</taxon>
        <taxon>Araneoidea</taxon>
        <taxon>Araneidae</taxon>
        <taxon>Caerostris</taxon>
    </lineage>
</organism>
<dbReference type="Proteomes" id="UP001054837">
    <property type="component" value="Unassembled WGS sequence"/>
</dbReference>
<protein>
    <submittedName>
        <fullName evidence="1">Uncharacterized protein</fullName>
    </submittedName>
</protein>
<accession>A0AAV4VML8</accession>